<dbReference type="PROSITE" id="PS00138">
    <property type="entry name" value="SUBTILASE_SER"/>
    <property type="match status" value="1"/>
</dbReference>
<dbReference type="InterPro" id="IPR050131">
    <property type="entry name" value="Peptidase_S8_subtilisin-like"/>
</dbReference>
<evidence type="ECO:0000259" key="6">
    <source>
        <dbReference type="Pfam" id="PF00082"/>
    </source>
</evidence>
<dbReference type="Pfam" id="PF00082">
    <property type="entry name" value="Peptidase_S8"/>
    <property type="match status" value="1"/>
</dbReference>
<dbReference type="SUPFAM" id="SSF52743">
    <property type="entry name" value="Subtilisin-like"/>
    <property type="match status" value="1"/>
</dbReference>
<evidence type="ECO:0000313" key="7">
    <source>
        <dbReference type="EMBL" id="OFE11411.1"/>
    </source>
</evidence>
<dbReference type="InterPro" id="IPR023828">
    <property type="entry name" value="Peptidase_S8_Ser-AS"/>
</dbReference>
<dbReference type="Proteomes" id="UP000175669">
    <property type="component" value="Unassembled WGS sequence"/>
</dbReference>
<organism evidence="7 8">
    <name type="scientific">Pseudohongiella acticola</name>
    <dbReference type="NCBI Taxonomy" id="1524254"/>
    <lineage>
        <taxon>Bacteria</taxon>
        <taxon>Pseudomonadati</taxon>
        <taxon>Pseudomonadota</taxon>
        <taxon>Gammaproteobacteria</taxon>
        <taxon>Pseudomonadales</taxon>
        <taxon>Pseudohongiellaceae</taxon>
        <taxon>Pseudohongiella</taxon>
    </lineage>
</organism>
<dbReference type="InterPro" id="IPR036852">
    <property type="entry name" value="Peptidase_S8/S53_dom_sf"/>
</dbReference>
<accession>A0A1E8CG13</accession>
<feature type="active site" description="Charge relay system" evidence="5">
    <location>
        <position position="503"/>
    </location>
</feature>
<protein>
    <submittedName>
        <fullName evidence="7">Peptidase S8</fullName>
    </submittedName>
</protein>
<dbReference type="EMBL" id="MASR01000002">
    <property type="protein sequence ID" value="OFE11411.1"/>
    <property type="molecule type" value="Genomic_DNA"/>
</dbReference>
<dbReference type="PRINTS" id="PR00723">
    <property type="entry name" value="SUBTILISIN"/>
</dbReference>
<dbReference type="PROSITE" id="PS51892">
    <property type="entry name" value="SUBTILASE"/>
    <property type="match status" value="1"/>
</dbReference>
<keyword evidence="4 5" id="KW-0720">Serine protease</keyword>
<dbReference type="PANTHER" id="PTHR43806:SF11">
    <property type="entry name" value="CEREVISIN-RELATED"/>
    <property type="match status" value="1"/>
</dbReference>
<evidence type="ECO:0000256" key="1">
    <source>
        <dbReference type="ARBA" id="ARBA00011073"/>
    </source>
</evidence>
<feature type="active site" description="Charge relay system" evidence="5">
    <location>
        <position position="271"/>
    </location>
</feature>
<dbReference type="PANTHER" id="PTHR43806">
    <property type="entry name" value="PEPTIDASE S8"/>
    <property type="match status" value="1"/>
</dbReference>
<dbReference type="InterPro" id="IPR015500">
    <property type="entry name" value="Peptidase_S8_subtilisin-rel"/>
</dbReference>
<dbReference type="Gene3D" id="3.40.50.200">
    <property type="entry name" value="Peptidase S8/S53 domain"/>
    <property type="match status" value="1"/>
</dbReference>
<evidence type="ECO:0000256" key="5">
    <source>
        <dbReference type="PROSITE-ProRule" id="PRU01240"/>
    </source>
</evidence>
<evidence type="ECO:0000256" key="4">
    <source>
        <dbReference type="ARBA" id="ARBA00022825"/>
    </source>
</evidence>
<dbReference type="GO" id="GO:0006508">
    <property type="term" value="P:proteolysis"/>
    <property type="evidence" value="ECO:0007669"/>
    <property type="project" value="UniProtKB-KW"/>
</dbReference>
<dbReference type="OrthoDB" id="9768989at2"/>
<name>A0A1E8CG13_9GAMM</name>
<keyword evidence="3 5" id="KW-0378">Hydrolase</keyword>
<dbReference type="STRING" id="1524254.PHACT_12710"/>
<sequence length="762" mass="85277">MNKKDYPIKVVEIRGTDHRPPRENQGGSPKSFCVVTEDLRENLSEQVIAAHDYFSEQFERWPDIPAVVKITLKEEALAKSHRPTSLLRKRTCPIIGVLSFGEVLVSASPDGLEKLADEINNTTSEKPIANISAIEKIEPYRVHENRMGSDIEDINASIQENIPLKIHTFDHGDAEVNRRIKRALVEFAQEQGVGLEELKYGTRFSEFKTDPQTKKISEAFESFMGLQSLTPMPTYRPLDLELQTTPVGLVDQFQLPPPSSEADYPIVGVVDSGVCPHSTLIAPWVVGREEYVPQELQDHSHGTMVAGLIAGAYTLNNQDDRYPRSQAKILDVPVFEKGANLREDVLVAILEDVIPKHPEVRVWNLSMGGTKPCIDSAFSDLACFLDEMHDAHKCLFVIAAGNHSHVQKWPQVTDMGGADRVSSPGDSVRALTVGGLASLHNANSLSKSEEPSPFSRRGPGPCFIPKPEVTHYGGNCTERLAFAQTGILTTGANNTLCETLGTSFATPLVSAQAAVLWQYLDTQESPVTPERIKALLIHSALLQSRKITSETVHHYGFGKPGDVIDSLYCEPNAITLMFETDLRHGGHEFERWPFPIADCLNTEDRKFRGQMLMTVVYSPITDSRYKSEYCRTNVDVGLGNYALVEDEDGTRKYKFDSFVPVAPEDIRKLYEKHQIENGFKWSPVKAYYARFPQGKDVETWRLRMKVTRRAELQMPDIPQRATLLLTMRGNTPELPVYNEAIRTMNQAGWIVTDIDQHIRVGV</sequence>
<comment type="similarity">
    <text evidence="1 5">Belongs to the peptidase S8 family.</text>
</comment>
<gene>
    <name evidence="7" type="ORF">PHACT_12710</name>
</gene>
<dbReference type="InterPro" id="IPR034074">
    <property type="entry name" value="Y4bN_pept_dom"/>
</dbReference>
<dbReference type="InterPro" id="IPR049955">
    <property type="entry name" value="IteS-like"/>
</dbReference>
<keyword evidence="2 5" id="KW-0645">Protease</keyword>
<keyword evidence="8" id="KW-1185">Reference proteome</keyword>
<dbReference type="InterPro" id="IPR000209">
    <property type="entry name" value="Peptidase_S8/S53_dom"/>
</dbReference>
<dbReference type="AlphaFoldDB" id="A0A1E8CG13"/>
<reference evidence="8" key="1">
    <citation type="submission" date="2016-07" db="EMBL/GenBank/DDBJ databases">
        <authorList>
            <person name="Florea S."/>
            <person name="Webb J.S."/>
            <person name="Jaromczyk J."/>
            <person name="Schardl C.L."/>
        </authorList>
    </citation>
    <scope>NUCLEOTIDE SEQUENCE [LARGE SCALE GENOMIC DNA]</scope>
    <source>
        <strain evidence="8">KCTC 42131</strain>
    </source>
</reference>
<evidence type="ECO:0000313" key="8">
    <source>
        <dbReference type="Proteomes" id="UP000175669"/>
    </source>
</evidence>
<proteinExistence type="inferred from homology"/>
<dbReference type="GO" id="GO:0004252">
    <property type="term" value="F:serine-type endopeptidase activity"/>
    <property type="evidence" value="ECO:0007669"/>
    <property type="project" value="UniProtKB-UniRule"/>
</dbReference>
<feature type="active site" description="Charge relay system" evidence="5">
    <location>
        <position position="301"/>
    </location>
</feature>
<evidence type="ECO:0000256" key="3">
    <source>
        <dbReference type="ARBA" id="ARBA00022801"/>
    </source>
</evidence>
<dbReference type="CDD" id="cd04847">
    <property type="entry name" value="Peptidases_S8_Subtilisin_like_2"/>
    <property type="match status" value="1"/>
</dbReference>
<comment type="caution">
    <text evidence="7">The sequence shown here is derived from an EMBL/GenBank/DDBJ whole genome shotgun (WGS) entry which is preliminary data.</text>
</comment>
<evidence type="ECO:0000256" key="2">
    <source>
        <dbReference type="ARBA" id="ARBA00022670"/>
    </source>
</evidence>
<dbReference type="RefSeq" id="WP_070118634.1">
    <property type="nucleotide sequence ID" value="NZ_MASR01000002.1"/>
</dbReference>
<feature type="domain" description="Peptidase S8/S53" evidence="6">
    <location>
        <begin position="266"/>
        <end position="558"/>
    </location>
</feature>
<dbReference type="NCBIfam" id="NF042956">
    <property type="entry name" value="IteS_antiphage"/>
    <property type="match status" value="1"/>
</dbReference>